<dbReference type="GO" id="GO:0009279">
    <property type="term" value="C:cell outer membrane"/>
    <property type="evidence" value="ECO:0007669"/>
    <property type="project" value="UniProtKB-SubCell"/>
</dbReference>
<keyword evidence="5" id="KW-0732">Signal</keyword>
<dbReference type="Gene3D" id="2.170.130.10">
    <property type="entry name" value="TonB-dependent receptor, plug domain"/>
    <property type="match status" value="1"/>
</dbReference>
<comment type="similarity">
    <text evidence="10 11">Belongs to the TonB-dependent receptor family.</text>
</comment>
<sequence>MWLFESRTRRGVPRAVAAPSEAPGVIAVVLLSLLSAGEDAGVAPERVTVVTASRAERGLQDSTIATEVITREDIEATSSVTLGDLLEEHANLDVTRGLNGQNVRLQGMDMKYLLILVDGERVTGRIDGDIDLTRFMAEDIERVEIVRGPGSALYGADAIAGVVNIITRRGRKPFAGDVNVAGGSLGLFDLGGSASTKTGPFRARISMGYHRGDGWDRDPSDVATTGPRFDQANIAGRFEWQANETTSLEARAEYFYRDTSRVDLGAGGAVFDRSNRTETLTLGLTPKGSTAFGLTWRIGAHYTLFRDQFLNDQRNAAALDQYQETWDHLTQLSALGDMKLGESHAVTAGVEGYAEFLRSDRVSNFGQRYRFAIFAQDEWSILSKPKLALVPGIRLDVDTQFGAAPSPRIAARFDPHETVTVRASGGLGFRAPSFRELLLNFQNPGVGYIVEGNPALRPERSWSANVSGEWRPIHPVTVSANLFHNELTDLIQPVSNGTNEAGQLTRYIYTNIDRAFTQGLESSVRLTPLPQLSVDVSYMLLNAINRATGQQLEGRSAHRGTADLRVQLLDAKVKASLRTSISSPRPYYTTTDASGALVPQWTKSLVTLDANVTFTPVRWVTLGVLAENLLDNGDALLLTMQPRTFMLTAAVRY</sequence>
<dbReference type="PANTHER" id="PTHR30069:SF29">
    <property type="entry name" value="HEMOGLOBIN AND HEMOGLOBIN-HAPTOGLOBIN-BINDING PROTEIN 1-RELATED"/>
    <property type="match status" value="1"/>
</dbReference>
<evidence type="ECO:0000256" key="9">
    <source>
        <dbReference type="ARBA" id="ARBA00023237"/>
    </source>
</evidence>
<dbReference type="Pfam" id="PF07715">
    <property type="entry name" value="Plug"/>
    <property type="match status" value="1"/>
</dbReference>
<evidence type="ECO:0000256" key="6">
    <source>
        <dbReference type="ARBA" id="ARBA00023077"/>
    </source>
</evidence>
<dbReference type="EMBL" id="QFQP01000013">
    <property type="protein sequence ID" value="PZR11930.1"/>
    <property type="molecule type" value="Genomic_DNA"/>
</dbReference>
<evidence type="ECO:0000256" key="3">
    <source>
        <dbReference type="ARBA" id="ARBA00022452"/>
    </source>
</evidence>
<dbReference type="InterPro" id="IPR036942">
    <property type="entry name" value="Beta-barrel_TonB_sf"/>
</dbReference>
<keyword evidence="8" id="KW-0675">Receptor</keyword>
<evidence type="ECO:0000256" key="7">
    <source>
        <dbReference type="ARBA" id="ARBA00023136"/>
    </source>
</evidence>
<keyword evidence="9 10" id="KW-0998">Cell outer membrane</keyword>
<name>A0A2W5T8T2_9BACT</name>
<reference evidence="14 15" key="1">
    <citation type="submission" date="2017-08" db="EMBL/GenBank/DDBJ databases">
        <title>Infants hospitalized years apart are colonized by the same room-sourced microbial strains.</title>
        <authorList>
            <person name="Brooks B."/>
            <person name="Olm M.R."/>
            <person name="Firek B.A."/>
            <person name="Baker R."/>
            <person name="Thomas B.C."/>
            <person name="Morowitz M.J."/>
            <person name="Banfield J.F."/>
        </authorList>
    </citation>
    <scope>NUCLEOTIDE SEQUENCE [LARGE SCALE GENOMIC DNA]</scope>
    <source>
        <strain evidence="14">S2_003_000_R2_14</strain>
    </source>
</reference>
<evidence type="ECO:0000256" key="1">
    <source>
        <dbReference type="ARBA" id="ARBA00004571"/>
    </source>
</evidence>
<evidence type="ECO:0000256" key="11">
    <source>
        <dbReference type="RuleBase" id="RU003357"/>
    </source>
</evidence>
<feature type="domain" description="TonB-dependent receptor plug" evidence="13">
    <location>
        <begin position="60"/>
        <end position="162"/>
    </location>
</feature>
<evidence type="ECO:0000256" key="8">
    <source>
        <dbReference type="ARBA" id="ARBA00023170"/>
    </source>
</evidence>
<keyword evidence="7 10" id="KW-0472">Membrane</keyword>
<dbReference type="Proteomes" id="UP000249061">
    <property type="component" value="Unassembled WGS sequence"/>
</dbReference>
<dbReference type="InterPro" id="IPR037066">
    <property type="entry name" value="Plug_dom_sf"/>
</dbReference>
<evidence type="ECO:0000256" key="5">
    <source>
        <dbReference type="ARBA" id="ARBA00022729"/>
    </source>
</evidence>
<dbReference type="PANTHER" id="PTHR30069">
    <property type="entry name" value="TONB-DEPENDENT OUTER MEMBRANE RECEPTOR"/>
    <property type="match status" value="1"/>
</dbReference>
<feature type="domain" description="TonB-dependent receptor-like beta-barrel" evidence="12">
    <location>
        <begin position="207"/>
        <end position="628"/>
    </location>
</feature>
<evidence type="ECO:0000313" key="14">
    <source>
        <dbReference type="EMBL" id="PZR11930.1"/>
    </source>
</evidence>
<keyword evidence="2 10" id="KW-0813">Transport</keyword>
<evidence type="ECO:0000256" key="4">
    <source>
        <dbReference type="ARBA" id="ARBA00022692"/>
    </source>
</evidence>
<evidence type="ECO:0000259" key="12">
    <source>
        <dbReference type="Pfam" id="PF00593"/>
    </source>
</evidence>
<dbReference type="AlphaFoldDB" id="A0A2W5T8T2"/>
<evidence type="ECO:0000256" key="10">
    <source>
        <dbReference type="PROSITE-ProRule" id="PRU01360"/>
    </source>
</evidence>
<evidence type="ECO:0000313" key="15">
    <source>
        <dbReference type="Proteomes" id="UP000249061"/>
    </source>
</evidence>
<protein>
    <submittedName>
        <fullName evidence="14">Ligand-gated channel protein</fullName>
    </submittedName>
</protein>
<dbReference type="Gene3D" id="2.40.170.20">
    <property type="entry name" value="TonB-dependent receptor, beta-barrel domain"/>
    <property type="match status" value="1"/>
</dbReference>
<dbReference type="PROSITE" id="PS52016">
    <property type="entry name" value="TONB_DEPENDENT_REC_3"/>
    <property type="match status" value="1"/>
</dbReference>
<dbReference type="InterPro" id="IPR000531">
    <property type="entry name" value="Beta-barrel_TonB"/>
</dbReference>
<dbReference type="SUPFAM" id="SSF56935">
    <property type="entry name" value="Porins"/>
    <property type="match status" value="1"/>
</dbReference>
<gene>
    <name evidence="14" type="ORF">DI536_16505</name>
</gene>
<organism evidence="14 15">
    <name type="scientific">Archangium gephyra</name>
    <dbReference type="NCBI Taxonomy" id="48"/>
    <lineage>
        <taxon>Bacteria</taxon>
        <taxon>Pseudomonadati</taxon>
        <taxon>Myxococcota</taxon>
        <taxon>Myxococcia</taxon>
        <taxon>Myxococcales</taxon>
        <taxon>Cystobacterineae</taxon>
        <taxon>Archangiaceae</taxon>
        <taxon>Archangium</taxon>
    </lineage>
</organism>
<proteinExistence type="inferred from homology"/>
<keyword evidence="4 10" id="KW-0812">Transmembrane</keyword>
<dbReference type="GO" id="GO:0044718">
    <property type="term" value="P:siderophore transmembrane transport"/>
    <property type="evidence" value="ECO:0007669"/>
    <property type="project" value="TreeGrafter"/>
</dbReference>
<dbReference type="Pfam" id="PF00593">
    <property type="entry name" value="TonB_dep_Rec_b-barrel"/>
    <property type="match status" value="1"/>
</dbReference>
<keyword evidence="3 10" id="KW-1134">Transmembrane beta strand</keyword>
<accession>A0A2W5T8T2</accession>
<comment type="subcellular location">
    <subcellularLocation>
        <location evidence="1 10">Cell outer membrane</location>
        <topology evidence="1 10">Multi-pass membrane protein</topology>
    </subcellularLocation>
</comment>
<dbReference type="InterPro" id="IPR012910">
    <property type="entry name" value="Plug_dom"/>
</dbReference>
<evidence type="ECO:0000259" key="13">
    <source>
        <dbReference type="Pfam" id="PF07715"/>
    </source>
</evidence>
<comment type="caution">
    <text evidence="14">The sequence shown here is derived from an EMBL/GenBank/DDBJ whole genome shotgun (WGS) entry which is preliminary data.</text>
</comment>
<dbReference type="InterPro" id="IPR039426">
    <property type="entry name" value="TonB-dep_rcpt-like"/>
</dbReference>
<dbReference type="GO" id="GO:0015344">
    <property type="term" value="F:siderophore uptake transmembrane transporter activity"/>
    <property type="evidence" value="ECO:0007669"/>
    <property type="project" value="TreeGrafter"/>
</dbReference>
<keyword evidence="6 11" id="KW-0798">TonB box</keyword>
<dbReference type="CDD" id="cd01347">
    <property type="entry name" value="ligand_gated_channel"/>
    <property type="match status" value="1"/>
</dbReference>
<evidence type="ECO:0000256" key="2">
    <source>
        <dbReference type="ARBA" id="ARBA00022448"/>
    </source>
</evidence>